<accession>A0A6J4L5F3</accession>
<dbReference type="EC" id="2.7.1.59" evidence="2"/>
<dbReference type="EMBL" id="CADCUD010000065">
    <property type="protein sequence ID" value="CAA9323539.1"/>
    <property type="molecule type" value="Genomic_DNA"/>
</dbReference>
<evidence type="ECO:0000313" key="2">
    <source>
        <dbReference type="EMBL" id="CAA9323539.1"/>
    </source>
</evidence>
<dbReference type="PANTHER" id="PTHR18964">
    <property type="entry name" value="ROK (REPRESSOR, ORF, KINASE) FAMILY"/>
    <property type="match status" value="1"/>
</dbReference>
<reference evidence="2" key="1">
    <citation type="submission" date="2020-02" db="EMBL/GenBank/DDBJ databases">
        <authorList>
            <person name="Meier V. D."/>
        </authorList>
    </citation>
    <scope>NUCLEOTIDE SEQUENCE</scope>
    <source>
        <strain evidence="2">AVDCRST_MAG46</strain>
    </source>
</reference>
<dbReference type="AlphaFoldDB" id="A0A6J4L5F3"/>
<dbReference type="Pfam" id="PF00480">
    <property type="entry name" value="ROK"/>
    <property type="match status" value="1"/>
</dbReference>
<dbReference type="PANTHER" id="PTHR18964:SF149">
    <property type="entry name" value="BIFUNCTIONAL UDP-N-ACETYLGLUCOSAMINE 2-EPIMERASE_N-ACETYLMANNOSAMINE KINASE"/>
    <property type="match status" value="1"/>
</dbReference>
<evidence type="ECO:0000256" key="1">
    <source>
        <dbReference type="ARBA" id="ARBA00006479"/>
    </source>
</evidence>
<dbReference type="Gene3D" id="3.30.420.40">
    <property type="match status" value="2"/>
</dbReference>
<gene>
    <name evidence="2" type="ORF">AVDCRST_MAG46-982</name>
</gene>
<comment type="similarity">
    <text evidence="1">Belongs to the ROK (NagC/XylR) family.</text>
</comment>
<proteinExistence type="inferred from homology"/>
<protein>
    <submittedName>
        <fullName evidence="2">Predicted N-acetyl-glucosamine kinase 2, ROK family</fullName>
        <ecNumber evidence="2">2.7.1.59</ecNumber>
    </submittedName>
</protein>
<keyword evidence="2" id="KW-0808">Transferase</keyword>
<name>A0A6J4L5F3_9ACTN</name>
<keyword evidence="2" id="KW-0418">Kinase</keyword>
<organism evidence="2">
    <name type="scientific">uncultured Nocardioidaceae bacterium</name>
    <dbReference type="NCBI Taxonomy" id="253824"/>
    <lineage>
        <taxon>Bacteria</taxon>
        <taxon>Bacillati</taxon>
        <taxon>Actinomycetota</taxon>
        <taxon>Actinomycetes</taxon>
        <taxon>Propionibacteriales</taxon>
        <taxon>Nocardioidaceae</taxon>
        <taxon>environmental samples</taxon>
    </lineage>
</organism>
<dbReference type="GO" id="GO:0045127">
    <property type="term" value="F:N-acetylglucosamine kinase activity"/>
    <property type="evidence" value="ECO:0007669"/>
    <property type="project" value="UniProtKB-EC"/>
</dbReference>
<dbReference type="SUPFAM" id="SSF53067">
    <property type="entry name" value="Actin-like ATPase domain"/>
    <property type="match status" value="1"/>
</dbReference>
<sequence>MSVAGFGLDIGATKTLGVAVDRHGTVLAEVRLPTVPGAEGVAATATAVVEQLLTTIDGDDALWPIGVGVPGLVDLAAGAVKHAVNLGLDGEWLPLRDLLEQRLGRPVVVENDVNAAALGATSLVPARPDGGPSDLAYLSLGTGLAAGLVLDGRPRRGVHGAAGEVGHIPVDPLGLWCPCGQRGCLETVASGSALAAAWPSARGAAPAAALFQAAAEGDAKAVAVRDEFAAAVASAVRLLCLIVDVDAVVLGGGVADVGEPLRAAVRQALGDQVSASPFLGSLHLADRVSVVPRGYPVAAVGAALMGRPATPDGGG</sequence>
<dbReference type="InterPro" id="IPR000600">
    <property type="entry name" value="ROK"/>
</dbReference>
<dbReference type="InterPro" id="IPR043129">
    <property type="entry name" value="ATPase_NBD"/>
</dbReference>